<evidence type="ECO:0000256" key="1">
    <source>
        <dbReference type="ARBA" id="ARBA00022527"/>
    </source>
</evidence>
<keyword evidence="1" id="KW-0723">Serine/threonine-protein kinase</keyword>
<evidence type="ECO:0000259" key="2">
    <source>
        <dbReference type="Pfam" id="PF02518"/>
    </source>
</evidence>
<accession>A0A499UWE0</accession>
<dbReference type="Gene3D" id="3.30.565.10">
    <property type="entry name" value="Histidine kinase-like ATPase, C-terminal domain"/>
    <property type="match status" value="1"/>
</dbReference>
<keyword evidence="1" id="KW-0418">Kinase</keyword>
<keyword evidence="1" id="KW-0808">Transferase</keyword>
<dbReference type="PANTHER" id="PTHR35526">
    <property type="entry name" value="ANTI-SIGMA-F FACTOR RSBW-RELATED"/>
    <property type="match status" value="1"/>
</dbReference>
<name>A0A499UWE0_9ACTN</name>
<organism evidence="3 4">
    <name type="scientific">Streptomyces antimycoticus</name>
    <dbReference type="NCBI Taxonomy" id="68175"/>
    <lineage>
        <taxon>Bacteria</taxon>
        <taxon>Bacillati</taxon>
        <taxon>Actinomycetota</taxon>
        <taxon>Actinomycetes</taxon>
        <taxon>Kitasatosporales</taxon>
        <taxon>Streptomycetaceae</taxon>
        <taxon>Streptomyces</taxon>
        <taxon>Streptomyces violaceusniger group</taxon>
    </lineage>
</organism>
<sequence length="179" mass="19484">MCPDTAQLIAQTGDFMPTPAPENPWSYSLRLPHDPRAAAIARTTLRAVLARHGMGGLTDPATLVTSEVVTNAYRHTTGPAEMRIRAVEEGRLRISVWDTNPDIPPPFDKPPALFDRSCALAEAAANTEATYGRGLLIVRICADNWGGYALADELFGRSGKLLWFELAPQPPRDAYEIAA</sequence>
<dbReference type="EMBL" id="AP019620">
    <property type="protein sequence ID" value="BBJ41069.1"/>
    <property type="molecule type" value="Genomic_DNA"/>
</dbReference>
<proteinExistence type="predicted"/>
<dbReference type="AlphaFoldDB" id="A0A499UWE0"/>
<gene>
    <name evidence="3" type="ORF">SSPO_037870</name>
</gene>
<dbReference type="InterPro" id="IPR003594">
    <property type="entry name" value="HATPase_dom"/>
</dbReference>
<dbReference type="InterPro" id="IPR036890">
    <property type="entry name" value="HATPase_C_sf"/>
</dbReference>
<dbReference type="GO" id="GO:0004674">
    <property type="term" value="F:protein serine/threonine kinase activity"/>
    <property type="evidence" value="ECO:0007669"/>
    <property type="project" value="UniProtKB-KW"/>
</dbReference>
<reference evidence="3 4" key="1">
    <citation type="journal article" date="2020" name="Int. J. Syst. Evol. Microbiol.">
        <title>Reclassification of Streptomyces castelarensis and Streptomyces sporoclivatus as later heterotypic synonyms of Streptomyces antimycoticus.</title>
        <authorList>
            <person name="Komaki H."/>
            <person name="Tamura T."/>
        </authorList>
    </citation>
    <scope>NUCLEOTIDE SEQUENCE [LARGE SCALE GENOMIC DNA]</scope>
    <source>
        <strain evidence="3 4">NBRC 100767</strain>
    </source>
</reference>
<dbReference type="SUPFAM" id="SSF55874">
    <property type="entry name" value="ATPase domain of HSP90 chaperone/DNA topoisomerase II/histidine kinase"/>
    <property type="match status" value="1"/>
</dbReference>
<feature type="domain" description="Histidine kinase/HSP90-like ATPase" evidence="2">
    <location>
        <begin position="60"/>
        <end position="151"/>
    </location>
</feature>
<dbReference type="Pfam" id="PF02518">
    <property type="entry name" value="HATPase_c"/>
    <property type="match status" value="1"/>
</dbReference>
<evidence type="ECO:0000313" key="4">
    <source>
        <dbReference type="Proteomes" id="UP000463951"/>
    </source>
</evidence>
<evidence type="ECO:0000313" key="3">
    <source>
        <dbReference type="EMBL" id="BBJ41069.1"/>
    </source>
</evidence>
<dbReference type="PANTHER" id="PTHR35526:SF3">
    <property type="entry name" value="ANTI-SIGMA-F FACTOR RSBW"/>
    <property type="match status" value="1"/>
</dbReference>
<dbReference type="InterPro" id="IPR050267">
    <property type="entry name" value="Anti-sigma-factor_SerPK"/>
</dbReference>
<protein>
    <recommendedName>
        <fullName evidence="2">Histidine kinase/HSP90-like ATPase domain-containing protein</fullName>
    </recommendedName>
</protein>
<dbReference type="CDD" id="cd16936">
    <property type="entry name" value="HATPase_RsbW-like"/>
    <property type="match status" value="1"/>
</dbReference>
<dbReference type="Proteomes" id="UP000463951">
    <property type="component" value="Chromosome"/>
</dbReference>